<evidence type="ECO:0000256" key="9">
    <source>
        <dbReference type="SAM" id="SignalP"/>
    </source>
</evidence>
<evidence type="ECO:0000256" key="7">
    <source>
        <dbReference type="ARBA" id="ARBA00023237"/>
    </source>
</evidence>
<keyword evidence="3" id="KW-0813">Transport</keyword>
<keyword evidence="7" id="KW-0998">Cell outer membrane</keyword>
<reference evidence="10 11" key="1">
    <citation type="submission" date="2024-09" db="EMBL/GenBank/DDBJ databases">
        <authorList>
            <person name="Sun Q."/>
            <person name="Mori K."/>
        </authorList>
    </citation>
    <scope>NUCLEOTIDE SEQUENCE [LARGE SCALE GENOMIC DNA]</scope>
    <source>
        <strain evidence="10 11">CECT 8726</strain>
    </source>
</reference>
<dbReference type="PANTHER" id="PTHR30026:SF22">
    <property type="entry name" value="OUTER MEMBRANE EFFLUX PROTEIN"/>
    <property type="match status" value="1"/>
</dbReference>
<feature type="region of interest" description="Disordered" evidence="8">
    <location>
        <begin position="438"/>
        <end position="458"/>
    </location>
</feature>
<dbReference type="InterPro" id="IPR051906">
    <property type="entry name" value="TolC-like"/>
</dbReference>
<proteinExistence type="inferred from homology"/>
<sequence length="458" mass="49119">MLPKVKGRLLWSVAVAISLTLPSVTAAETLTDALVSAYQNSGLLDQNRAVLRAADEDVAQAVSTLRPVISYAGGTSYNSSDSVVGDRLSSSLSLSADLTLYDFGRRQLALEAKKETVLATREALIAIEQQVLQRAVEAYMNVRREDEFVALGENNVRLITQELRAAQDRFEVGEVTRTDVAIAEARLAASRANLAAAQGSLAQAREEYNAAIGRYPGQLAPPPAAPQTAASLDSARAIALQNHPDIRESQRLVTVAELNVQRARTQMSPTLSLGADAQVDDDGTNTSSIGLNLGGIIYQGGQLRSLQRSAIANRDGSRAQLHLAGDRVVQNVGNAWAILLVARASIEATDRQITAARIAYLGTKEEATLGARTTLDVLDAEQELLDAQANRISAETDAQVAAYQLLSSMGYLTVKHLGLGVTTYDPAEYYNAVRNAPSRPLSEQGTRLDSLLRRTGRN</sequence>
<dbReference type="Gene3D" id="1.20.1600.10">
    <property type="entry name" value="Outer membrane efflux proteins (OEP)"/>
    <property type="match status" value="1"/>
</dbReference>
<accession>A0ABV5JBW9</accession>
<dbReference type="NCBIfam" id="TIGR01844">
    <property type="entry name" value="type_I_sec_TolC"/>
    <property type="match status" value="1"/>
</dbReference>
<dbReference type="SUPFAM" id="SSF56954">
    <property type="entry name" value="Outer membrane efflux proteins (OEP)"/>
    <property type="match status" value="1"/>
</dbReference>
<dbReference type="Pfam" id="PF02321">
    <property type="entry name" value="OEP"/>
    <property type="match status" value="2"/>
</dbReference>
<evidence type="ECO:0000256" key="3">
    <source>
        <dbReference type="ARBA" id="ARBA00022448"/>
    </source>
</evidence>
<evidence type="ECO:0000256" key="1">
    <source>
        <dbReference type="ARBA" id="ARBA00004442"/>
    </source>
</evidence>
<evidence type="ECO:0000256" key="8">
    <source>
        <dbReference type="SAM" id="MobiDB-lite"/>
    </source>
</evidence>
<keyword evidence="9" id="KW-0732">Signal</keyword>
<protein>
    <submittedName>
        <fullName evidence="10">TolC family outer membrane protein</fullName>
    </submittedName>
</protein>
<dbReference type="InterPro" id="IPR003423">
    <property type="entry name" value="OMP_efflux"/>
</dbReference>
<evidence type="ECO:0000256" key="5">
    <source>
        <dbReference type="ARBA" id="ARBA00022692"/>
    </source>
</evidence>
<gene>
    <name evidence="10" type="ORF">ACFFUT_04005</name>
</gene>
<feature type="signal peptide" evidence="9">
    <location>
        <begin position="1"/>
        <end position="26"/>
    </location>
</feature>
<name>A0ABV5JBW9_9RHOB</name>
<evidence type="ECO:0000313" key="10">
    <source>
        <dbReference type="EMBL" id="MFB9230950.1"/>
    </source>
</evidence>
<keyword evidence="4" id="KW-1134">Transmembrane beta strand</keyword>
<dbReference type="InterPro" id="IPR010130">
    <property type="entry name" value="T1SS_OMP_TolC"/>
</dbReference>
<comment type="subcellular location">
    <subcellularLocation>
        <location evidence="1">Cell outer membrane</location>
    </subcellularLocation>
</comment>
<dbReference type="Proteomes" id="UP001589683">
    <property type="component" value="Unassembled WGS sequence"/>
</dbReference>
<evidence type="ECO:0000256" key="2">
    <source>
        <dbReference type="ARBA" id="ARBA00007613"/>
    </source>
</evidence>
<organism evidence="10 11">
    <name type="scientific">Pseudohalocynthiibacter aestuariivivens</name>
    <dbReference type="NCBI Taxonomy" id="1591409"/>
    <lineage>
        <taxon>Bacteria</taxon>
        <taxon>Pseudomonadati</taxon>
        <taxon>Pseudomonadota</taxon>
        <taxon>Alphaproteobacteria</taxon>
        <taxon>Rhodobacterales</taxon>
        <taxon>Paracoccaceae</taxon>
        <taxon>Pseudohalocynthiibacter</taxon>
    </lineage>
</organism>
<evidence type="ECO:0000256" key="6">
    <source>
        <dbReference type="ARBA" id="ARBA00023136"/>
    </source>
</evidence>
<dbReference type="PANTHER" id="PTHR30026">
    <property type="entry name" value="OUTER MEMBRANE PROTEIN TOLC"/>
    <property type="match status" value="1"/>
</dbReference>
<evidence type="ECO:0000256" key="4">
    <source>
        <dbReference type="ARBA" id="ARBA00022452"/>
    </source>
</evidence>
<feature type="chain" id="PRO_5045376042" evidence="9">
    <location>
        <begin position="27"/>
        <end position="458"/>
    </location>
</feature>
<comment type="similarity">
    <text evidence="2">Belongs to the outer membrane factor (OMF) (TC 1.B.17) family.</text>
</comment>
<keyword evidence="6" id="KW-0472">Membrane</keyword>
<evidence type="ECO:0000313" key="11">
    <source>
        <dbReference type="Proteomes" id="UP001589683"/>
    </source>
</evidence>
<dbReference type="EMBL" id="JBHMEA010000009">
    <property type="protein sequence ID" value="MFB9230950.1"/>
    <property type="molecule type" value="Genomic_DNA"/>
</dbReference>
<keyword evidence="5" id="KW-0812">Transmembrane</keyword>
<comment type="caution">
    <text evidence="10">The sequence shown here is derived from an EMBL/GenBank/DDBJ whole genome shotgun (WGS) entry which is preliminary data.</text>
</comment>
<dbReference type="RefSeq" id="WP_213890542.1">
    <property type="nucleotide sequence ID" value="NZ_JAGFNU010000012.1"/>
</dbReference>
<keyword evidence="11" id="KW-1185">Reference proteome</keyword>